<protein>
    <recommendedName>
        <fullName evidence="4">YtxH domain-containing protein</fullName>
    </recommendedName>
</protein>
<evidence type="ECO:0000313" key="3">
    <source>
        <dbReference type="Proteomes" id="UP000594979"/>
    </source>
</evidence>
<reference evidence="2 3" key="1">
    <citation type="submission" date="2020-12" db="EMBL/GenBank/DDBJ databases">
        <title>FDA dAtabase for Regulatory Grade micrObial Sequences (FDA-ARGOS): Supporting development and validation of Infectious Disease Dx tests.</title>
        <authorList>
            <person name="Sproer C."/>
            <person name="Gronow S."/>
            <person name="Severitt S."/>
            <person name="Schroder I."/>
            <person name="Tallon L."/>
            <person name="Sadzewicz L."/>
            <person name="Zhao X."/>
            <person name="Boylan J."/>
            <person name="Ott S."/>
            <person name="Bowen H."/>
            <person name="Vavikolanu K."/>
            <person name="Mehta A."/>
            <person name="Aluvathingal J."/>
            <person name="Nadendla S."/>
            <person name="Lowell S."/>
            <person name="Myers T."/>
            <person name="Yan Y."/>
            <person name="Sichtig H."/>
        </authorList>
    </citation>
    <scope>NUCLEOTIDE SEQUENCE [LARGE SCALE GENOMIC DNA]</scope>
    <source>
        <strain evidence="2 3">FDAARGOS_902</strain>
    </source>
</reference>
<evidence type="ECO:0008006" key="4">
    <source>
        <dbReference type="Google" id="ProtNLM"/>
    </source>
</evidence>
<feature type="compositionally biased region" description="Pro residues" evidence="1">
    <location>
        <begin position="187"/>
        <end position="197"/>
    </location>
</feature>
<feature type="compositionally biased region" description="Basic and acidic residues" evidence="1">
    <location>
        <begin position="47"/>
        <end position="57"/>
    </location>
</feature>
<gene>
    <name evidence="2" type="ORF">I6G59_02515</name>
</gene>
<dbReference type="AlphaFoldDB" id="A0A7T2WNS3"/>
<dbReference type="EMBL" id="CP065682">
    <property type="protein sequence ID" value="QPS34225.1"/>
    <property type="molecule type" value="Genomic_DNA"/>
</dbReference>
<evidence type="ECO:0000256" key="1">
    <source>
        <dbReference type="SAM" id="MobiDB-lite"/>
    </source>
</evidence>
<dbReference type="Proteomes" id="UP000594979">
    <property type="component" value="Chromosome"/>
</dbReference>
<evidence type="ECO:0000313" key="2">
    <source>
        <dbReference type="EMBL" id="QPS34225.1"/>
    </source>
</evidence>
<feature type="compositionally biased region" description="Low complexity" evidence="1">
    <location>
        <begin position="86"/>
        <end position="186"/>
    </location>
</feature>
<dbReference type="KEGG" id="bcau:I6G59_02515"/>
<accession>A0A7T2WNS3</accession>
<feature type="region of interest" description="Disordered" evidence="1">
    <location>
        <begin position="47"/>
        <end position="223"/>
    </location>
</feature>
<sequence>MKKRLILLAGLGVGYILGSRTGRQSYEKLKAQLQELWTDPKVQETVEKANQSIDEKAPAVADAVQTATDKVTAAAQELDGDEDANATPGTGSRSTGSGPASTGSATGSGSTGSATSAGPNRSAAGSTGAAASRSTTGPGSTGSTTGPGSTGSTTGPGSTGSTTGPGSTGSTAGSGPATGASRAGTPTPTPGPKPTPTPKRAEDVITDPSRSIEDEGPAASANR</sequence>
<name>A0A7T2WNS3_9MICO</name>
<organism evidence="2 3">
    <name type="scientific">Brevibacterium casei</name>
    <dbReference type="NCBI Taxonomy" id="33889"/>
    <lineage>
        <taxon>Bacteria</taxon>
        <taxon>Bacillati</taxon>
        <taxon>Actinomycetota</taxon>
        <taxon>Actinomycetes</taxon>
        <taxon>Micrococcales</taxon>
        <taxon>Brevibacteriaceae</taxon>
        <taxon>Brevibacterium</taxon>
    </lineage>
</organism>
<dbReference type="RefSeq" id="WP_197932123.1">
    <property type="nucleotide sequence ID" value="NZ_CP065682.1"/>
</dbReference>
<proteinExistence type="predicted"/>